<reference evidence="3 4" key="1">
    <citation type="journal article" date="2016" name="BMC Genomics">
        <title>Comparative genomics reveals Cyclospora cayetanensis possesses coccidia-like metabolism and invasion components but unique surface antigens.</title>
        <authorList>
            <person name="Liu S."/>
            <person name="Wang L."/>
            <person name="Zheng H."/>
            <person name="Xu Z."/>
            <person name="Roellig D.M."/>
            <person name="Li N."/>
            <person name="Frace M.A."/>
            <person name="Tang K."/>
            <person name="Arrowood M.J."/>
            <person name="Moss D.M."/>
            <person name="Zhang L."/>
            <person name="Feng Y."/>
            <person name="Xiao L."/>
        </authorList>
    </citation>
    <scope>NUCLEOTIDE SEQUENCE [LARGE SCALE GENOMIC DNA]</scope>
    <source>
        <strain evidence="3 4">CHN_HEN01</strain>
    </source>
</reference>
<dbReference type="VEuPathDB" id="ToxoDB:cyc_01496"/>
<dbReference type="GO" id="GO:0003723">
    <property type="term" value="F:RNA binding"/>
    <property type="evidence" value="ECO:0007669"/>
    <property type="project" value="UniProtKB-KW"/>
</dbReference>
<sequence length="242" mass="25440">MERPIFLYDNTRVPITSAVSVFSEIVSRSPIARPPLRPFEVFVTRRVPLVVYFKRCQNLLRGPYGAVRIRGAGSCVETAIYLAQDVVAAFGGQVSYNCTVTKPQQQAAPLREQAAATAPPPGAPTTQLEEASGATFEQKAAAVFAAAAARLAAIEGGDAALVAISAETTTVQAYDEVLSLENVLAGPKDGALEAAGIQLDLNTFMKHRISGSAKIALYEGCGELGGGERECFAASLSDPPPL</sequence>
<feature type="region of interest" description="Disordered" evidence="2">
    <location>
        <begin position="109"/>
        <end position="131"/>
    </location>
</feature>
<dbReference type="SUPFAM" id="SSF82704">
    <property type="entry name" value="AlbA-like"/>
    <property type="match status" value="1"/>
</dbReference>
<evidence type="ECO:0000313" key="4">
    <source>
        <dbReference type="Proteomes" id="UP000095192"/>
    </source>
</evidence>
<dbReference type="EMBL" id="JROU02000464">
    <property type="protein sequence ID" value="OEH79188.1"/>
    <property type="molecule type" value="Genomic_DNA"/>
</dbReference>
<dbReference type="Proteomes" id="UP000095192">
    <property type="component" value="Unassembled WGS sequence"/>
</dbReference>
<evidence type="ECO:0000313" key="3">
    <source>
        <dbReference type="EMBL" id="OEH79188.1"/>
    </source>
</evidence>
<protein>
    <submittedName>
        <fullName evidence="3">Uncharacterized protein</fullName>
    </submittedName>
</protein>
<dbReference type="AlphaFoldDB" id="A0A1D3D6W5"/>
<comment type="caution">
    <text evidence="3">The sequence shown here is derived from an EMBL/GenBank/DDBJ whole genome shotgun (WGS) entry which is preliminary data.</text>
</comment>
<evidence type="ECO:0000256" key="1">
    <source>
        <dbReference type="ARBA" id="ARBA00022884"/>
    </source>
</evidence>
<accession>A0A1D3D6W5</accession>
<dbReference type="VEuPathDB" id="ToxoDB:LOC34618496"/>
<evidence type="ECO:0000256" key="2">
    <source>
        <dbReference type="SAM" id="MobiDB-lite"/>
    </source>
</evidence>
<keyword evidence="4" id="KW-1185">Reference proteome</keyword>
<keyword evidence="1" id="KW-0694">RNA-binding</keyword>
<gene>
    <name evidence="3" type="ORF">cyc_01496</name>
</gene>
<dbReference type="InParanoid" id="A0A1D3D6W5"/>
<name>A0A1D3D6W5_9EIME</name>
<organism evidence="3 4">
    <name type="scientific">Cyclospora cayetanensis</name>
    <dbReference type="NCBI Taxonomy" id="88456"/>
    <lineage>
        <taxon>Eukaryota</taxon>
        <taxon>Sar</taxon>
        <taxon>Alveolata</taxon>
        <taxon>Apicomplexa</taxon>
        <taxon>Conoidasida</taxon>
        <taxon>Coccidia</taxon>
        <taxon>Eucoccidiorida</taxon>
        <taxon>Eimeriorina</taxon>
        <taxon>Eimeriidae</taxon>
        <taxon>Cyclospora</taxon>
    </lineage>
</organism>
<proteinExistence type="predicted"/>
<dbReference type="InterPro" id="IPR036882">
    <property type="entry name" value="Alba-like_dom_sf"/>
</dbReference>